<evidence type="ECO:0000313" key="1">
    <source>
        <dbReference type="EMBL" id="SHI06725.1"/>
    </source>
</evidence>
<keyword evidence="2" id="KW-1185">Reference proteome</keyword>
<name>A0A1M5Y3N9_9RHOB</name>
<dbReference type="STRING" id="996342.SAMN05443551_0062"/>
<dbReference type="InterPro" id="IPR037138">
    <property type="entry name" value="His_deacetylse_dom_sf"/>
</dbReference>
<proteinExistence type="predicted"/>
<organism evidence="1 2">
    <name type="scientific">Marivita hallyeonensis</name>
    <dbReference type="NCBI Taxonomy" id="996342"/>
    <lineage>
        <taxon>Bacteria</taxon>
        <taxon>Pseudomonadati</taxon>
        <taxon>Pseudomonadota</taxon>
        <taxon>Alphaproteobacteria</taxon>
        <taxon>Rhodobacterales</taxon>
        <taxon>Roseobacteraceae</taxon>
        <taxon>Marivita</taxon>
    </lineage>
</organism>
<dbReference type="EMBL" id="FQXC01000011">
    <property type="protein sequence ID" value="SHI06725.1"/>
    <property type="molecule type" value="Genomic_DNA"/>
</dbReference>
<gene>
    <name evidence="1" type="ORF">SAMN05443551_0062</name>
</gene>
<dbReference type="Proteomes" id="UP000184221">
    <property type="component" value="Unassembled WGS sequence"/>
</dbReference>
<protein>
    <submittedName>
        <fullName evidence="1">Uncharacterized protein</fullName>
    </submittedName>
</protein>
<evidence type="ECO:0000313" key="2">
    <source>
        <dbReference type="Proteomes" id="UP000184221"/>
    </source>
</evidence>
<dbReference type="AlphaFoldDB" id="A0A1M5Y3N9"/>
<reference evidence="1 2" key="1">
    <citation type="submission" date="2016-11" db="EMBL/GenBank/DDBJ databases">
        <authorList>
            <person name="Jaros S."/>
            <person name="Januszkiewicz K."/>
            <person name="Wedrychowicz H."/>
        </authorList>
    </citation>
    <scope>NUCLEOTIDE SEQUENCE [LARGE SCALE GENOMIC DNA]</scope>
    <source>
        <strain evidence="1 2">DSM 29431</strain>
    </source>
</reference>
<dbReference type="Gene3D" id="3.40.800.20">
    <property type="entry name" value="Histone deacetylase domain"/>
    <property type="match status" value="1"/>
</dbReference>
<sequence length="123" mass="13923">MNAYFDPRQLDHAPETYFRGGAPMPHPEQPERATLLRALLEEMGVPVLAPKDYGLDPMRTTWRSSRMRIIGFGRSSPRARWVAQHRPADPRYERGSTGGAGQILYPKDKYSASSEGRYVVFNG</sequence>
<accession>A0A1M5Y3N9</accession>